<dbReference type="Gene3D" id="2.180.10.10">
    <property type="entry name" value="RHS repeat-associated core"/>
    <property type="match status" value="1"/>
</dbReference>
<dbReference type="PROSITE" id="PS51257">
    <property type="entry name" value="PROKAR_LIPOPROTEIN"/>
    <property type="match status" value="1"/>
</dbReference>
<sequence>MRTPLLASLLCCILFFTACKRNRIEVLATYSVLVQQLEWKDGSFENWKYDANNNIEYTKGASPTSSAIERDFLYNGDLLGLMQKTSLKEDTFYYDDHRRIVRIEEGIMGMREEGRFRLDFTYDGRGKVIQMDFGHYKPDVYTPMSKSTYTWSTDGLLLQIKTTVTGKPEEIIYDLTPENRSFIFNEWAFVNRYHLVFDQYEIWNIPVLKSMDRLPKRVVRTHKVGGQVSDQTTLEYSHSVDAIGRLLRRDMSNGDWMKITYQPTR</sequence>
<evidence type="ECO:0000313" key="2">
    <source>
        <dbReference type="Proteomes" id="UP001449657"/>
    </source>
</evidence>
<evidence type="ECO:0008006" key="3">
    <source>
        <dbReference type="Google" id="ProtNLM"/>
    </source>
</evidence>
<dbReference type="EMBL" id="CP150096">
    <property type="protein sequence ID" value="WZN44588.1"/>
    <property type="molecule type" value="Genomic_DNA"/>
</dbReference>
<proteinExistence type="predicted"/>
<organism evidence="1 2">
    <name type="scientific">Chitinophaga caseinilytica</name>
    <dbReference type="NCBI Taxonomy" id="2267521"/>
    <lineage>
        <taxon>Bacteria</taxon>
        <taxon>Pseudomonadati</taxon>
        <taxon>Bacteroidota</taxon>
        <taxon>Chitinophagia</taxon>
        <taxon>Chitinophagales</taxon>
        <taxon>Chitinophagaceae</taxon>
        <taxon>Chitinophaga</taxon>
    </lineage>
</organism>
<name>A0ABZ2YYU0_9BACT</name>
<gene>
    <name evidence="1" type="ORF">WJU22_16965</name>
</gene>
<accession>A0ABZ2YYU0</accession>
<dbReference type="Proteomes" id="UP001449657">
    <property type="component" value="Chromosome"/>
</dbReference>
<keyword evidence="2" id="KW-1185">Reference proteome</keyword>
<dbReference type="RefSeq" id="WP_341839368.1">
    <property type="nucleotide sequence ID" value="NZ_CP149792.1"/>
</dbReference>
<evidence type="ECO:0000313" key="1">
    <source>
        <dbReference type="EMBL" id="WZN44588.1"/>
    </source>
</evidence>
<reference evidence="1 2" key="1">
    <citation type="submission" date="2024-03" db="EMBL/GenBank/DDBJ databases">
        <title>Chitinophaga caseinilytica sp. nov., a casein hydrolysing bacterium isolated from forest soil.</title>
        <authorList>
            <person name="Lee D.S."/>
            <person name="Han D.M."/>
            <person name="Baek J.H."/>
            <person name="Choi D.G."/>
            <person name="Jeon J.H."/>
            <person name="Jeon C.O."/>
        </authorList>
    </citation>
    <scope>NUCLEOTIDE SEQUENCE [LARGE SCALE GENOMIC DNA]</scope>
    <source>
        <strain evidence="1 2">KACC 19118</strain>
    </source>
</reference>
<protein>
    <recommendedName>
        <fullName evidence="3">DUF4595 domain-containing protein</fullName>
    </recommendedName>
</protein>